<keyword evidence="4" id="KW-1185">Reference proteome</keyword>
<name>Q2C9T1_OCEGH</name>
<dbReference type="GO" id="GO:0005886">
    <property type="term" value="C:plasma membrane"/>
    <property type="evidence" value="ECO:0007669"/>
    <property type="project" value="TreeGrafter"/>
</dbReference>
<keyword evidence="2" id="KW-1133">Transmembrane helix</keyword>
<dbReference type="InterPro" id="IPR050222">
    <property type="entry name" value="MATE_MdtK"/>
</dbReference>
<evidence type="ECO:0000313" key="4">
    <source>
        <dbReference type="Proteomes" id="UP000003635"/>
    </source>
</evidence>
<dbReference type="Pfam" id="PF01554">
    <property type="entry name" value="MatE"/>
    <property type="match status" value="1"/>
</dbReference>
<keyword evidence="1" id="KW-0813">Transport</keyword>
<dbReference type="GO" id="GO:0042910">
    <property type="term" value="F:xenobiotic transmembrane transporter activity"/>
    <property type="evidence" value="ECO:0007669"/>
    <property type="project" value="InterPro"/>
</dbReference>
<dbReference type="Proteomes" id="UP000003635">
    <property type="component" value="Unassembled WGS sequence"/>
</dbReference>
<dbReference type="InterPro" id="IPR002528">
    <property type="entry name" value="MATE_fam"/>
</dbReference>
<dbReference type="EMBL" id="AAOT01000071">
    <property type="protein sequence ID" value="EAR49440.1"/>
    <property type="molecule type" value="Genomic_DNA"/>
</dbReference>
<dbReference type="PANTHER" id="PTHR43298:SF2">
    <property type="entry name" value="FMN_FAD EXPORTER YEEO-RELATED"/>
    <property type="match status" value="1"/>
</dbReference>
<proteinExistence type="predicted"/>
<dbReference type="eggNOG" id="COG0534">
    <property type="taxonomic scope" value="Bacteria"/>
</dbReference>
<protein>
    <submittedName>
        <fullName evidence="3">MATE efflux family protein</fullName>
    </submittedName>
</protein>
<reference evidence="3 4" key="1">
    <citation type="journal article" date="2010" name="J. Bacteriol.">
        <title>Genome sequences of Oceanicola granulosus HTCC2516(T) and Oceanicola batsensis HTCC2597(TDelta).</title>
        <authorList>
            <person name="Thrash J.C."/>
            <person name="Cho J.C."/>
            <person name="Vergin K.L."/>
            <person name="Giovannoni S.J."/>
        </authorList>
    </citation>
    <scope>NUCLEOTIDE SEQUENCE [LARGE SCALE GENOMIC DNA]</scope>
    <source>
        <strain evidence="4">ATCC BAA-861 / DSM 15982 / KCTC 12143 / HTCC2516</strain>
    </source>
</reference>
<feature type="non-terminal residue" evidence="3">
    <location>
        <position position="114"/>
    </location>
</feature>
<dbReference type="RefSeq" id="WP_007254550.1">
    <property type="nucleotide sequence ID" value="NZ_CH724107.1"/>
</dbReference>
<feature type="transmembrane region" description="Helical" evidence="2">
    <location>
        <begin position="58"/>
        <end position="83"/>
    </location>
</feature>
<comment type="caution">
    <text evidence="3">The sequence shown here is derived from an EMBL/GenBank/DDBJ whole genome shotgun (WGS) entry which is preliminary data.</text>
</comment>
<dbReference type="GO" id="GO:0015297">
    <property type="term" value="F:antiporter activity"/>
    <property type="evidence" value="ECO:0007669"/>
    <property type="project" value="InterPro"/>
</dbReference>
<feature type="transmembrane region" description="Helical" evidence="2">
    <location>
        <begin position="95"/>
        <end position="113"/>
    </location>
</feature>
<keyword evidence="2" id="KW-0812">Transmembrane</keyword>
<accession>Q2C9T1</accession>
<sequence length="114" mass="12072">MRKTPEYALFTRLWKVDGQVLARVFRLGLPMGVTAVAEATLFTVSAVMMGWIGEVPLAAHGIAMQLSSMTFVVHLGLSQAATVRAGRAFGRRDEVALRTGGVAALALSAAMALL</sequence>
<evidence type="ECO:0000313" key="3">
    <source>
        <dbReference type="EMBL" id="EAR49440.1"/>
    </source>
</evidence>
<dbReference type="HOGENOM" id="CLU_2138786_0_0_5"/>
<gene>
    <name evidence="3" type="ORF">OG2516_05113</name>
</gene>
<dbReference type="PANTHER" id="PTHR43298">
    <property type="entry name" value="MULTIDRUG RESISTANCE PROTEIN NORM-RELATED"/>
    <property type="match status" value="1"/>
</dbReference>
<evidence type="ECO:0000256" key="1">
    <source>
        <dbReference type="ARBA" id="ARBA00022448"/>
    </source>
</evidence>
<evidence type="ECO:0000256" key="2">
    <source>
        <dbReference type="SAM" id="Phobius"/>
    </source>
</evidence>
<organism evidence="3 4">
    <name type="scientific">Oceanicola granulosus (strain ATCC BAA-861 / DSM 15982 / KCTC 12143 / HTCC2516)</name>
    <dbReference type="NCBI Taxonomy" id="314256"/>
    <lineage>
        <taxon>Bacteria</taxon>
        <taxon>Pseudomonadati</taxon>
        <taxon>Pseudomonadota</taxon>
        <taxon>Alphaproteobacteria</taxon>
        <taxon>Rhodobacterales</taxon>
        <taxon>Roseobacteraceae</taxon>
        <taxon>Oceanicola</taxon>
    </lineage>
</organism>
<dbReference type="AlphaFoldDB" id="Q2C9T1"/>
<feature type="transmembrane region" description="Helical" evidence="2">
    <location>
        <begin position="29"/>
        <end position="52"/>
    </location>
</feature>
<keyword evidence="2" id="KW-0472">Membrane</keyword>